<dbReference type="Gene3D" id="3.30.70.270">
    <property type="match status" value="2"/>
</dbReference>
<evidence type="ECO:0000313" key="3">
    <source>
        <dbReference type="EMBL" id="PIK53319.1"/>
    </source>
</evidence>
<dbReference type="FunFam" id="3.30.70.270:FF:000020">
    <property type="entry name" value="Transposon Tf2-6 polyprotein-like Protein"/>
    <property type="match status" value="1"/>
</dbReference>
<feature type="domain" description="Reverse transcriptase" evidence="2">
    <location>
        <begin position="1"/>
        <end position="65"/>
    </location>
</feature>
<dbReference type="Pfam" id="PF17919">
    <property type="entry name" value="RT_RNaseH_2"/>
    <property type="match status" value="1"/>
</dbReference>
<dbReference type="PANTHER" id="PTHR37984">
    <property type="entry name" value="PROTEIN CBG26694"/>
    <property type="match status" value="1"/>
</dbReference>
<reference evidence="3 4" key="1">
    <citation type="journal article" date="2017" name="PLoS Biol.">
        <title>The sea cucumber genome provides insights into morphological evolution and visceral regeneration.</title>
        <authorList>
            <person name="Zhang X."/>
            <person name="Sun L."/>
            <person name="Yuan J."/>
            <person name="Sun Y."/>
            <person name="Gao Y."/>
            <person name="Zhang L."/>
            <person name="Li S."/>
            <person name="Dai H."/>
            <person name="Hamel J.F."/>
            <person name="Liu C."/>
            <person name="Yu Y."/>
            <person name="Liu S."/>
            <person name="Lin W."/>
            <person name="Guo K."/>
            <person name="Jin S."/>
            <person name="Xu P."/>
            <person name="Storey K.B."/>
            <person name="Huan P."/>
            <person name="Zhang T."/>
            <person name="Zhou Y."/>
            <person name="Zhang J."/>
            <person name="Lin C."/>
            <person name="Li X."/>
            <person name="Xing L."/>
            <person name="Huo D."/>
            <person name="Sun M."/>
            <person name="Wang L."/>
            <person name="Mercier A."/>
            <person name="Li F."/>
            <person name="Yang H."/>
            <person name="Xiang J."/>
        </authorList>
    </citation>
    <scope>NUCLEOTIDE SEQUENCE [LARGE SCALE GENOMIC DNA]</scope>
    <source>
        <strain evidence="3">Shaxun</strain>
        <tissue evidence="3">Muscle</tissue>
    </source>
</reference>
<keyword evidence="4" id="KW-1185">Reference proteome</keyword>
<evidence type="ECO:0000313" key="4">
    <source>
        <dbReference type="Proteomes" id="UP000230750"/>
    </source>
</evidence>
<dbReference type="EMBL" id="MRZV01000292">
    <property type="protein sequence ID" value="PIK53319.1"/>
    <property type="molecule type" value="Genomic_DNA"/>
</dbReference>
<comment type="caution">
    <text evidence="3">The sequence shown here is derived from an EMBL/GenBank/DDBJ whole genome shotgun (WGS) entry which is preliminary data.</text>
</comment>
<evidence type="ECO:0000259" key="2">
    <source>
        <dbReference type="PROSITE" id="PS50878"/>
    </source>
</evidence>
<dbReference type="InterPro" id="IPR041577">
    <property type="entry name" value="RT_RNaseH_2"/>
</dbReference>
<keyword evidence="1" id="KW-0511">Multifunctional enzyme</keyword>
<dbReference type="Proteomes" id="UP000230750">
    <property type="component" value="Unassembled WGS sequence"/>
</dbReference>
<name>A0A2G8KZ90_STIJA</name>
<protein>
    <recommendedName>
        <fullName evidence="2">Reverse transcriptase domain-containing protein</fullName>
    </recommendedName>
</protein>
<dbReference type="PROSITE" id="PS50878">
    <property type="entry name" value="RT_POL"/>
    <property type="match status" value="1"/>
</dbReference>
<gene>
    <name evidence="3" type="ORF">BSL78_09798</name>
</gene>
<evidence type="ECO:0000256" key="1">
    <source>
        <dbReference type="ARBA" id="ARBA00023268"/>
    </source>
</evidence>
<dbReference type="InterPro" id="IPR043128">
    <property type="entry name" value="Rev_trsase/Diguanyl_cyclase"/>
</dbReference>
<dbReference type="FunFam" id="3.30.70.270:FF:000003">
    <property type="entry name" value="Transposon Ty3-G Gag-Pol polyprotein"/>
    <property type="match status" value="1"/>
</dbReference>
<dbReference type="PANTHER" id="PTHR37984:SF5">
    <property type="entry name" value="PROTEIN NYNRIN-LIKE"/>
    <property type="match status" value="1"/>
</dbReference>
<organism evidence="3 4">
    <name type="scientific">Stichopus japonicus</name>
    <name type="common">Sea cucumber</name>
    <dbReference type="NCBI Taxonomy" id="307972"/>
    <lineage>
        <taxon>Eukaryota</taxon>
        <taxon>Metazoa</taxon>
        <taxon>Echinodermata</taxon>
        <taxon>Eleutherozoa</taxon>
        <taxon>Echinozoa</taxon>
        <taxon>Holothuroidea</taxon>
        <taxon>Aspidochirotacea</taxon>
        <taxon>Aspidochirotida</taxon>
        <taxon>Stichopodidae</taxon>
        <taxon>Apostichopus</taxon>
    </lineage>
</organism>
<dbReference type="InterPro" id="IPR050951">
    <property type="entry name" value="Retrovirus_Pol_polyprotein"/>
</dbReference>
<dbReference type="CDD" id="cd09274">
    <property type="entry name" value="RNase_HI_RT_Ty3"/>
    <property type="match status" value="1"/>
</dbReference>
<dbReference type="InterPro" id="IPR043502">
    <property type="entry name" value="DNA/RNA_pol_sf"/>
</dbReference>
<dbReference type="Pfam" id="PF00078">
    <property type="entry name" value="RVT_1"/>
    <property type="match status" value="1"/>
</dbReference>
<accession>A0A2G8KZ90</accession>
<dbReference type="OrthoDB" id="6772952at2759"/>
<dbReference type="SUPFAM" id="SSF56672">
    <property type="entry name" value="DNA/RNA polymerases"/>
    <property type="match status" value="1"/>
</dbReference>
<sequence>MEKILSGLKGVVCYVDDLIVTGCNDKEHMENLHAVLTRLSEWGLRVKKSKCTFMQDTVEYLGFVLNAEGSAPTQSKVEAIINAPSPTNQQELHSLCGLISYYRQFLPSLAAVMAPLNELKGDKTFVWTQECETALNEVKQLLSSSKVLVHYDPRGELHLATDASPRGVGAGISHIIDGVERPIAFASRSLTQAERNYSQLEREALAIIFATKRFHQYLFACKFTLLTDNKPLSLIFGPKKGIAVIAVSRLQRWAIILSAYNYDIKYRSTKENSNADFLSLRLPIQDHNQQSADTDFSVFWTDEATAVNINQVKSLPVSSKQIKTETMRDKDLSRVLYFTVQGWPEDLTEEYTCWKRKRDELTVEEGCLLWGLRVVITDK</sequence>
<proteinExistence type="predicted"/>
<dbReference type="GO" id="GO:0003824">
    <property type="term" value="F:catalytic activity"/>
    <property type="evidence" value="ECO:0007669"/>
    <property type="project" value="UniProtKB-KW"/>
</dbReference>
<dbReference type="InterPro" id="IPR000477">
    <property type="entry name" value="RT_dom"/>
</dbReference>
<dbReference type="AlphaFoldDB" id="A0A2G8KZ90"/>